<dbReference type="SUPFAM" id="SSF51412">
    <property type="entry name" value="Inosine monophosphate dehydrogenase (IMPDH)"/>
    <property type="match status" value="1"/>
</dbReference>
<gene>
    <name evidence="1" type="ORF">RUMOBE_01425</name>
</gene>
<organism evidence="1 2">
    <name type="scientific">Blautia obeum ATCC 29174</name>
    <dbReference type="NCBI Taxonomy" id="411459"/>
    <lineage>
        <taxon>Bacteria</taxon>
        <taxon>Bacillati</taxon>
        <taxon>Bacillota</taxon>
        <taxon>Clostridia</taxon>
        <taxon>Lachnospirales</taxon>
        <taxon>Lachnospiraceae</taxon>
        <taxon>Blautia</taxon>
    </lineage>
</organism>
<accession>A5ZQZ8</accession>
<name>A5ZQZ8_9FIRM</name>
<dbReference type="InterPro" id="IPR013785">
    <property type="entry name" value="Aldolase_TIM"/>
</dbReference>
<reference evidence="1 2" key="1">
    <citation type="submission" date="2007-03" db="EMBL/GenBank/DDBJ databases">
        <authorList>
            <person name="Fulton L."/>
            <person name="Clifton S."/>
            <person name="Fulton B."/>
            <person name="Xu J."/>
            <person name="Minx P."/>
            <person name="Pepin K.H."/>
            <person name="Johnson M."/>
            <person name="Thiruvilangam P."/>
            <person name="Bhonagiri V."/>
            <person name="Nash W.E."/>
            <person name="Mardis E.R."/>
            <person name="Wilson R.K."/>
        </authorList>
    </citation>
    <scope>NUCLEOTIDE SEQUENCE [LARGE SCALE GENOMIC DNA]</scope>
    <source>
        <strain evidence="1 2">ATCC 29174</strain>
    </source>
</reference>
<comment type="caution">
    <text evidence="1">The sequence shown here is derived from an EMBL/GenBank/DDBJ whole genome shotgun (WGS) entry which is preliminary data.</text>
</comment>
<protein>
    <submittedName>
        <fullName evidence="1">Uncharacterized protein</fullName>
    </submittedName>
</protein>
<evidence type="ECO:0000313" key="1">
    <source>
        <dbReference type="EMBL" id="EDM88005.1"/>
    </source>
</evidence>
<reference evidence="1 2" key="2">
    <citation type="submission" date="2007-04" db="EMBL/GenBank/DDBJ databases">
        <title>Draft genome sequence of Ruminococcus obeum (ATCC 29174).</title>
        <authorList>
            <person name="Sudarsanam P."/>
            <person name="Ley R."/>
            <person name="Guruge J."/>
            <person name="Turnbaugh P.J."/>
            <person name="Mahowald M."/>
            <person name="Liep D."/>
            <person name="Gordon J."/>
        </authorList>
    </citation>
    <scope>NUCLEOTIDE SEQUENCE [LARGE SCALE GENOMIC DNA]</scope>
    <source>
        <strain evidence="1 2">ATCC 29174</strain>
    </source>
</reference>
<dbReference type="Pfam" id="PF03060">
    <property type="entry name" value="NMO"/>
    <property type="match status" value="1"/>
</dbReference>
<dbReference type="Gene3D" id="3.20.20.70">
    <property type="entry name" value="Aldolase class I"/>
    <property type="match status" value="1"/>
</dbReference>
<dbReference type="EMBL" id="AAVO02000004">
    <property type="protein sequence ID" value="EDM88005.1"/>
    <property type="molecule type" value="Genomic_DNA"/>
</dbReference>
<proteinExistence type="predicted"/>
<sequence length="108" mass="12203">MPNKNAYINAKKKDIQIIQSPVGMPGRALRNEFIKELEIARKPITKCYNCLEKCEPRSVPYCITKALIDAVRGDVENGLVFCGENVDRIQKMTTVHELMQELCYGIGS</sequence>
<evidence type="ECO:0000313" key="2">
    <source>
        <dbReference type="Proteomes" id="UP000006002"/>
    </source>
</evidence>
<dbReference type="eggNOG" id="COG2070">
    <property type="taxonomic scope" value="Bacteria"/>
</dbReference>
<dbReference type="AlphaFoldDB" id="A5ZQZ8"/>
<dbReference type="Proteomes" id="UP000006002">
    <property type="component" value="Unassembled WGS sequence"/>
</dbReference>
<dbReference type="HOGENOM" id="CLU_2191912_0_0_9"/>